<dbReference type="PANTHER" id="PTHR42643">
    <property type="entry name" value="IONOTROPIC RECEPTOR 20A-RELATED"/>
    <property type="match status" value="1"/>
</dbReference>
<dbReference type="InterPro" id="IPR052192">
    <property type="entry name" value="Insect_Ionotropic_Sensory_Rcpt"/>
</dbReference>
<feature type="compositionally biased region" description="Low complexity" evidence="13">
    <location>
        <begin position="37"/>
        <end position="52"/>
    </location>
</feature>
<keyword evidence="4" id="KW-1003">Cell membrane</keyword>
<evidence type="ECO:0000256" key="2">
    <source>
        <dbReference type="ARBA" id="ARBA00008685"/>
    </source>
</evidence>
<keyword evidence="8 14" id="KW-0472">Membrane</keyword>
<evidence type="ECO:0000256" key="1">
    <source>
        <dbReference type="ARBA" id="ARBA00004651"/>
    </source>
</evidence>
<dbReference type="AlphaFoldDB" id="A0AAE1UIN9"/>
<dbReference type="GO" id="GO:0015276">
    <property type="term" value="F:ligand-gated monoatomic ion channel activity"/>
    <property type="evidence" value="ECO:0007669"/>
    <property type="project" value="InterPro"/>
</dbReference>
<keyword evidence="10" id="KW-0325">Glycoprotein</keyword>
<evidence type="ECO:0000313" key="19">
    <source>
        <dbReference type="Proteomes" id="UP001292094"/>
    </source>
</evidence>
<evidence type="ECO:0000256" key="12">
    <source>
        <dbReference type="ARBA" id="ARBA00023303"/>
    </source>
</evidence>
<dbReference type="InterPro" id="IPR001320">
    <property type="entry name" value="Iontro_rcpt_C"/>
</dbReference>
<keyword evidence="7" id="KW-0406">Ion transport</keyword>
<keyword evidence="6 14" id="KW-1133">Transmembrane helix</keyword>
<dbReference type="EMBL" id="JAWZYT010000298">
    <property type="protein sequence ID" value="KAK4325142.1"/>
    <property type="molecule type" value="Genomic_DNA"/>
</dbReference>
<feature type="region of interest" description="Disordered" evidence="13">
    <location>
        <begin position="32"/>
        <end position="56"/>
    </location>
</feature>
<keyword evidence="15" id="KW-0732">Signal</keyword>
<comment type="subcellular location">
    <subcellularLocation>
        <location evidence="1">Cell membrane</location>
        <topology evidence="1">Multi-pass membrane protein</topology>
    </subcellularLocation>
</comment>
<organism evidence="18 19">
    <name type="scientific">Petrolisthes manimaculis</name>
    <dbReference type="NCBI Taxonomy" id="1843537"/>
    <lineage>
        <taxon>Eukaryota</taxon>
        <taxon>Metazoa</taxon>
        <taxon>Ecdysozoa</taxon>
        <taxon>Arthropoda</taxon>
        <taxon>Crustacea</taxon>
        <taxon>Multicrustacea</taxon>
        <taxon>Malacostraca</taxon>
        <taxon>Eumalacostraca</taxon>
        <taxon>Eucarida</taxon>
        <taxon>Decapoda</taxon>
        <taxon>Pleocyemata</taxon>
        <taxon>Anomura</taxon>
        <taxon>Galatheoidea</taxon>
        <taxon>Porcellanidae</taxon>
        <taxon>Petrolisthes</taxon>
    </lineage>
</organism>
<feature type="signal peptide" evidence="15">
    <location>
        <begin position="1"/>
        <end position="23"/>
    </location>
</feature>
<evidence type="ECO:0000256" key="3">
    <source>
        <dbReference type="ARBA" id="ARBA00022448"/>
    </source>
</evidence>
<evidence type="ECO:0000256" key="14">
    <source>
        <dbReference type="SAM" id="Phobius"/>
    </source>
</evidence>
<evidence type="ECO:0000256" key="13">
    <source>
        <dbReference type="SAM" id="MobiDB-lite"/>
    </source>
</evidence>
<keyword evidence="3" id="KW-0813">Transport</keyword>
<keyword evidence="11" id="KW-1071">Ligand-gated ion channel</keyword>
<evidence type="ECO:0000256" key="4">
    <source>
        <dbReference type="ARBA" id="ARBA00022475"/>
    </source>
</evidence>
<evidence type="ECO:0000256" key="9">
    <source>
        <dbReference type="ARBA" id="ARBA00023170"/>
    </source>
</evidence>
<evidence type="ECO:0000256" key="7">
    <source>
        <dbReference type="ARBA" id="ARBA00023065"/>
    </source>
</evidence>
<evidence type="ECO:0000256" key="6">
    <source>
        <dbReference type="ARBA" id="ARBA00022989"/>
    </source>
</evidence>
<evidence type="ECO:0000256" key="5">
    <source>
        <dbReference type="ARBA" id="ARBA00022692"/>
    </source>
</evidence>
<comment type="similarity">
    <text evidence="2">Belongs to the glutamate-gated ion channel (TC 1.A.10.1) family.</text>
</comment>
<gene>
    <name evidence="18" type="ORF">Pmani_004296</name>
</gene>
<evidence type="ECO:0000256" key="11">
    <source>
        <dbReference type="ARBA" id="ARBA00023286"/>
    </source>
</evidence>
<keyword evidence="19" id="KW-1185">Reference proteome</keyword>
<feature type="transmembrane region" description="Helical" evidence="14">
    <location>
        <begin position="671"/>
        <end position="691"/>
    </location>
</feature>
<evidence type="ECO:0000256" key="8">
    <source>
        <dbReference type="ARBA" id="ARBA00023136"/>
    </source>
</evidence>
<dbReference type="InterPro" id="IPR019594">
    <property type="entry name" value="Glu/Gly-bd"/>
</dbReference>
<feature type="chain" id="PRO_5041924714" evidence="15">
    <location>
        <begin position="24"/>
        <end position="707"/>
    </location>
</feature>
<dbReference type="Gene3D" id="1.10.287.70">
    <property type="match status" value="1"/>
</dbReference>
<dbReference type="Gene3D" id="3.40.190.10">
    <property type="entry name" value="Periplasmic binding protein-like II"/>
    <property type="match status" value="1"/>
</dbReference>
<dbReference type="Pfam" id="PF00060">
    <property type="entry name" value="Lig_chan"/>
    <property type="match status" value="1"/>
</dbReference>
<keyword evidence="12" id="KW-0407">Ion channel</keyword>
<accession>A0AAE1UIN9</accession>
<dbReference type="GO" id="GO:0005886">
    <property type="term" value="C:plasma membrane"/>
    <property type="evidence" value="ECO:0007669"/>
    <property type="project" value="UniProtKB-SubCell"/>
</dbReference>
<dbReference type="GO" id="GO:0050906">
    <property type="term" value="P:detection of stimulus involved in sensory perception"/>
    <property type="evidence" value="ECO:0007669"/>
    <property type="project" value="UniProtKB-ARBA"/>
</dbReference>
<feature type="transmembrane region" description="Helical" evidence="14">
    <location>
        <begin position="416"/>
        <end position="434"/>
    </location>
</feature>
<feature type="transmembrane region" description="Helical" evidence="14">
    <location>
        <begin position="480"/>
        <end position="504"/>
    </location>
</feature>
<evidence type="ECO:0000256" key="10">
    <source>
        <dbReference type="ARBA" id="ARBA00023180"/>
    </source>
</evidence>
<protein>
    <submittedName>
        <fullName evidence="18">Uncharacterized protein</fullName>
    </submittedName>
</protein>
<evidence type="ECO:0000259" key="17">
    <source>
        <dbReference type="Pfam" id="PF10613"/>
    </source>
</evidence>
<name>A0AAE1UIN9_9EUCA</name>
<comment type="caution">
    <text evidence="18">The sequence shown here is derived from an EMBL/GenBank/DDBJ whole genome shotgun (WGS) entry which is preliminary data.</text>
</comment>
<sequence>MARSTQVIIVIITVVTVLTSTLANHTHEVYESTPLLSGSPSRPSHNNPSSASLKQDESLPYTPILPTLEQTRPPFSLEYAHSSLKTPFLIHLKQAQSSLYKPSSMSLEQAVVEVVQGPLREKWIVLMMDSSADQLFSLHFVLDALHKNDHPSPLLLVRPEKETTWQDQFQSLPSMFYSGRCVSILIIGSCVDWLEEESWTPPDALMVVNVNTSWDATLLIELPLIQRSTSLVLLQETHTNGILFPHLFTSRYFSKTPHGERLTIDPLGLWDKTRFQTHYEMFPDRFQTLSGEVLHVASDVDDYPLLYSDDDSVDGTNFRILESLGAWLNFTFTLTVQAEDNNWGELENGTSWNGLLGEVYRGHKNITVNYFTVVEERLRDFDVTATYFYEGFGFALRVPQPLPAWMSLTYPFKPLLWVWVCVVLLLTAPTLYLVNRLECSSSEHNISFQEASLIVFGSLVRQSGHLGNHKMAVRLVLTGWWLGSLILVVSYTSNLIAVLTVPVFPPTLSTIEDLALSDFRVSMVDYGEFVPEALATSDHGHLRALGDRLDLVFNDDDDSVSYGQLLQLALEGSHAITETYSYLRNLVNDDPHASHQTYMLKEQIYSGGLAFFLPKHTPWQLRLSQGIKGLVEGGLVDKWYSDIMGTGSRNSVDLTPAKNKPLSLSNLQGPFLLLLLCLLLALVTFVNEALADLRHGSRYLKLSKIVM</sequence>
<keyword evidence="5 14" id="KW-0812">Transmembrane</keyword>
<dbReference type="PANTHER" id="PTHR42643:SF24">
    <property type="entry name" value="IONOTROPIC RECEPTOR 60A"/>
    <property type="match status" value="1"/>
</dbReference>
<evidence type="ECO:0000256" key="15">
    <source>
        <dbReference type="SAM" id="SignalP"/>
    </source>
</evidence>
<evidence type="ECO:0000259" key="16">
    <source>
        <dbReference type="Pfam" id="PF00060"/>
    </source>
</evidence>
<dbReference type="Proteomes" id="UP001292094">
    <property type="component" value="Unassembled WGS sequence"/>
</dbReference>
<feature type="domain" description="Ionotropic glutamate receptor C-terminal" evidence="16">
    <location>
        <begin position="416"/>
        <end position="676"/>
    </location>
</feature>
<evidence type="ECO:0000313" key="18">
    <source>
        <dbReference type="EMBL" id="KAK4325142.1"/>
    </source>
</evidence>
<dbReference type="SUPFAM" id="SSF53850">
    <property type="entry name" value="Periplasmic binding protein-like II"/>
    <property type="match status" value="1"/>
</dbReference>
<dbReference type="Pfam" id="PF10613">
    <property type="entry name" value="Lig_chan-Glu_bd"/>
    <property type="match status" value="1"/>
</dbReference>
<reference evidence="18" key="1">
    <citation type="submission" date="2023-11" db="EMBL/GenBank/DDBJ databases">
        <title>Genome assemblies of two species of porcelain crab, Petrolisthes cinctipes and Petrolisthes manimaculis (Anomura: Porcellanidae).</title>
        <authorList>
            <person name="Angst P."/>
        </authorList>
    </citation>
    <scope>NUCLEOTIDE SEQUENCE</scope>
    <source>
        <strain evidence="18">PB745_02</strain>
        <tissue evidence="18">Gill</tissue>
    </source>
</reference>
<keyword evidence="9" id="KW-0675">Receptor</keyword>
<feature type="domain" description="Ionotropic glutamate receptor L-glutamate and glycine-binding" evidence="17">
    <location>
        <begin position="309"/>
        <end position="399"/>
    </location>
</feature>
<proteinExistence type="inferred from homology"/>